<comment type="caution">
    <text evidence="1">The sequence shown here is derived from an EMBL/GenBank/DDBJ whole genome shotgun (WGS) entry which is preliminary data.</text>
</comment>
<dbReference type="RefSeq" id="WP_124144007.1">
    <property type="nucleotide sequence ID" value="NZ_CAWOLW010000556.1"/>
</dbReference>
<accession>A0A3N6RR51</accession>
<organism evidence="1 2">
    <name type="scientific">Okeania hirsuta</name>
    <dbReference type="NCBI Taxonomy" id="1458930"/>
    <lineage>
        <taxon>Bacteria</taxon>
        <taxon>Bacillati</taxon>
        <taxon>Cyanobacteriota</taxon>
        <taxon>Cyanophyceae</taxon>
        <taxon>Oscillatoriophycideae</taxon>
        <taxon>Oscillatoriales</taxon>
        <taxon>Microcoleaceae</taxon>
        <taxon>Okeania</taxon>
    </lineage>
</organism>
<sequence length="71" mass="8174">MRSFYRQLVHDAINPGINMLKRLAIYNQERQEIQQQSIRIGIGINTDDLMLGTVGGGKRIRHLVKINLPFI</sequence>
<dbReference type="SUPFAM" id="SSF55073">
    <property type="entry name" value="Nucleotide cyclase"/>
    <property type="match status" value="1"/>
</dbReference>
<protein>
    <submittedName>
        <fullName evidence="1">Uncharacterized protein</fullName>
    </submittedName>
</protein>
<gene>
    <name evidence="1" type="ORF">D5R40_01870</name>
</gene>
<dbReference type="InterPro" id="IPR029787">
    <property type="entry name" value="Nucleotide_cyclase"/>
</dbReference>
<dbReference type="Proteomes" id="UP000269154">
    <property type="component" value="Unassembled WGS sequence"/>
</dbReference>
<reference evidence="1 2" key="1">
    <citation type="journal article" date="2018" name="ACS Chem. Biol.">
        <title>Ketoreductase domain dysfunction expands chemodiversity: malyngamide biosynthesis in the cyanobacterium Okeania hirsuta.</title>
        <authorList>
            <person name="Moss N.A."/>
            <person name="Leao T."/>
            <person name="Rankin M."/>
            <person name="McCullough T.M."/>
            <person name="Qu P."/>
            <person name="Korobeynikov A."/>
            <person name="Smith J.L."/>
            <person name="Gerwick L."/>
            <person name="Gerwick W.H."/>
        </authorList>
    </citation>
    <scope>NUCLEOTIDE SEQUENCE [LARGE SCALE GENOMIC DNA]</scope>
    <source>
        <strain evidence="1 2">PAB10Feb10-1</strain>
    </source>
</reference>
<evidence type="ECO:0000313" key="2">
    <source>
        <dbReference type="Proteomes" id="UP000269154"/>
    </source>
</evidence>
<name>A0A3N6RR51_9CYAN</name>
<keyword evidence="2" id="KW-1185">Reference proteome</keyword>
<dbReference type="AlphaFoldDB" id="A0A3N6RR51"/>
<proteinExistence type="predicted"/>
<dbReference type="EMBL" id="RCBY01000006">
    <property type="protein sequence ID" value="RQH55443.1"/>
    <property type="molecule type" value="Genomic_DNA"/>
</dbReference>
<evidence type="ECO:0000313" key="1">
    <source>
        <dbReference type="EMBL" id="RQH55443.1"/>
    </source>
</evidence>
<dbReference type="Gene3D" id="3.30.70.1230">
    <property type="entry name" value="Nucleotide cyclase"/>
    <property type="match status" value="1"/>
</dbReference>